<keyword evidence="2" id="KW-0378">Hydrolase</keyword>
<dbReference type="Pfam" id="PF13391">
    <property type="entry name" value="HNH_2"/>
    <property type="match status" value="1"/>
</dbReference>
<dbReference type="Proteomes" id="UP001138802">
    <property type="component" value="Unassembled WGS sequence"/>
</dbReference>
<reference evidence="2 3" key="1">
    <citation type="journal article" date="2020" name="Microorganisms">
        <title>Osmotic Adaptation and Compatible Solute Biosynthesis of Phototrophic Bacteria as Revealed from Genome Analyses.</title>
        <authorList>
            <person name="Imhoff J.F."/>
            <person name="Rahn T."/>
            <person name="Kunzel S."/>
            <person name="Keller A."/>
            <person name="Neulinger S.C."/>
        </authorList>
    </citation>
    <scope>NUCLEOTIDE SEQUENCE [LARGE SCALE GENOMIC DNA]</scope>
    <source>
        <strain evidence="2 3">DSM 21303</strain>
    </source>
</reference>
<evidence type="ECO:0000313" key="3">
    <source>
        <dbReference type="Proteomes" id="UP001138802"/>
    </source>
</evidence>
<dbReference type="AlphaFoldDB" id="A0A9X1BBT8"/>
<protein>
    <submittedName>
        <fullName evidence="2">HNH endonuclease</fullName>
    </submittedName>
</protein>
<keyword evidence="3" id="KW-1185">Reference proteome</keyword>
<keyword evidence="2" id="KW-0255">Endonuclease</keyword>
<dbReference type="EMBL" id="NRSD01000045">
    <property type="protein sequence ID" value="MBK1646881.1"/>
    <property type="molecule type" value="Genomic_DNA"/>
</dbReference>
<keyword evidence="2" id="KW-0540">Nuclease</keyword>
<organism evidence="2 3">
    <name type="scientific">Thiocapsa imhoffii</name>
    <dbReference type="NCBI Taxonomy" id="382777"/>
    <lineage>
        <taxon>Bacteria</taxon>
        <taxon>Pseudomonadati</taxon>
        <taxon>Pseudomonadota</taxon>
        <taxon>Gammaproteobacteria</taxon>
        <taxon>Chromatiales</taxon>
        <taxon>Chromatiaceae</taxon>
        <taxon>Thiocapsa</taxon>
    </lineage>
</organism>
<gene>
    <name evidence="2" type="ORF">CKO25_20085</name>
</gene>
<feature type="domain" description="HNH nuclease" evidence="1">
    <location>
        <begin position="213"/>
        <end position="263"/>
    </location>
</feature>
<accession>A0A9X1BBT8</accession>
<name>A0A9X1BBT8_9GAMM</name>
<dbReference type="InterPro" id="IPR003615">
    <property type="entry name" value="HNH_nuc"/>
</dbReference>
<dbReference type="GO" id="GO:0004519">
    <property type="term" value="F:endonuclease activity"/>
    <property type="evidence" value="ECO:0007669"/>
    <property type="project" value="UniProtKB-KW"/>
</dbReference>
<evidence type="ECO:0000259" key="1">
    <source>
        <dbReference type="Pfam" id="PF13391"/>
    </source>
</evidence>
<proteinExistence type="predicted"/>
<sequence length="323" mass="35977">MEVCSHPGTHARSRDGVSDQDTAIRMAAFARCGELLRAHGGAVPWGAIQHGFTCEGEHIHLGSTPRGIHRPAQMHRGALSIKTIKPKRGRTARYDDALGDDGDFIYAFQGDDPNSRDNVALRESFEDQSPLIYFYALVPGVYDILFPCDLTGWDPRALRCTVAVGSRHELARQAEIRIVRPPLDRRYTTVEAKIRLHQGEFRELVLGAYDRRCAISGLPIPDLLEAAHIIPDRDARGRPEVSNGLCLSTLHHSAYDRNLLGIDPDGGIQVAPAVLEQHDGPTLEQAIKGYHGQRIRWPRHAEDRPNREALAERFEGFRAEAKV</sequence>
<evidence type="ECO:0000313" key="2">
    <source>
        <dbReference type="EMBL" id="MBK1646881.1"/>
    </source>
</evidence>
<comment type="caution">
    <text evidence="2">The sequence shown here is derived from an EMBL/GenBank/DDBJ whole genome shotgun (WGS) entry which is preliminary data.</text>
</comment>